<evidence type="ECO:0000313" key="1">
    <source>
        <dbReference type="EMBL" id="KAJ8616707.1"/>
    </source>
</evidence>
<proteinExistence type="predicted"/>
<gene>
    <name evidence="1" type="ORF">MRB53_036079</name>
</gene>
<reference evidence="1 2" key="1">
    <citation type="journal article" date="2022" name="Hortic Res">
        <title>A haplotype resolved chromosomal level avocado genome allows analysis of novel avocado genes.</title>
        <authorList>
            <person name="Nath O."/>
            <person name="Fletcher S.J."/>
            <person name="Hayward A."/>
            <person name="Shaw L.M."/>
            <person name="Masouleh A.K."/>
            <person name="Furtado A."/>
            <person name="Henry R.J."/>
            <person name="Mitter N."/>
        </authorList>
    </citation>
    <scope>NUCLEOTIDE SEQUENCE [LARGE SCALE GENOMIC DNA]</scope>
    <source>
        <strain evidence="2">cv. Hass</strain>
    </source>
</reference>
<evidence type="ECO:0000313" key="2">
    <source>
        <dbReference type="Proteomes" id="UP001234297"/>
    </source>
</evidence>
<accession>A0ACC2K6H0</accession>
<dbReference type="EMBL" id="CM056820">
    <property type="protein sequence ID" value="KAJ8616707.1"/>
    <property type="molecule type" value="Genomic_DNA"/>
</dbReference>
<name>A0ACC2K6H0_PERAE</name>
<keyword evidence="2" id="KW-1185">Reference proteome</keyword>
<comment type="caution">
    <text evidence="1">The sequence shown here is derived from an EMBL/GenBank/DDBJ whole genome shotgun (WGS) entry which is preliminary data.</text>
</comment>
<sequence>MCLGTKGAPLSSKVLTPTHFSNKTQSPIYFHGNGAGGAASPAAATTRSGGGQKNSGDALMSSAACAAAALSPVPEIFFSGAVAAGIPGPLCWLRFLHGDESSNAQQRRSAAATDPIKRSVPAATAASPAEKIKRSNNLLFFSVHGPLIAANDVTSLLLIPVCGDLISAAMATRSSNAPSVGDQIDLMEPRSSAYQSKTGSDPFSSPINPLKIRSVRSPSITPIML</sequence>
<organism evidence="1 2">
    <name type="scientific">Persea americana</name>
    <name type="common">Avocado</name>
    <dbReference type="NCBI Taxonomy" id="3435"/>
    <lineage>
        <taxon>Eukaryota</taxon>
        <taxon>Viridiplantae</taxon>
        <taxon>Streptophyta</taxon>
        <taxon>Embryophyta</taxon>
        <taxon>Tracheophyta</taxon>
        <taxon>Spermatophyta</taxon>
        <taxon>Magnoliopsida</taxon>
        <taxon>Magnoliidae</taxon>
        <taxon>Laurales</taxon>
        <taxon>Lauraceae</taxon>
        <taxon>Persea</taxon>
    </lineage>
</organism>
<protein>
    <submittedName>
        <fullName evidence="1">Uncharacterized protein</fullName>
    </submittedName>
</protein>
<dbReference type="Proteomes" id="UP001234297">
    <property type="component" value="Chromosome 12"/>
</dbReference>